<dbReference type="OrthoDB" id="5808494at2"/>
<dbReference type="AlphaFoldDB" id="A0A099KC96"/>
<reference evidence="1 2" key="1">
    <citation type="submission" date="2014-08" db="EMBL/GenBank/DDBJ databases">
        <title>Genomic and Phenotypic Diversity of Colwellia psychrerythraea strains from Disparate Marine Basins.</title>
        <authorList>
            <person name="Techtmann S.M."/>
            <person name="Stelling S.C."/>
            <person name="Utturkar S.M."/>
            <person name="Alshibli N."/>
            <person name="Harris A."/>
            <person name="Brown S.D."/>
            <person name="Hazen T.C."/>
        </authorList>
    </citation>
    <scope>NUCLEOTIDE SEQUENCE [LARGE SCALE GENOMIC DNA]</scope>
    <source>
        <strain evidence="1 2">ND2E</strain>
    </source>
</reference>
<proteinExistence type="predicted"/>
<organism evidence="1 2">
    <name type="scientific">Colwellia psychrerythraea</name>
    <name type="common">Vibrio psychroerythus</name>
    <dbReference type="NCBI Taxonomy" id="28229"/>
    <lineage>
        <taxon>Bacteria</taxon>
        <taxon>Pseudomonadati</taxon>
        <taxon>Pseudomonadota</taxon>
        <taxon>Gammaproteobacteria</taxon>
        <taxon>Alteromonadales</taxon>
        <taxon>Colwelliaceae</taxon>
        <taxon>Colwellia</taxon>
    </lineage>
</organism>
<dbReference type="RefSeq" id="WP_033095162.1">
    <property type="nucleotide sequence ID" value="NZ_JQED01000047.1"/>
</dbReference>
<name>A0A099KC96_COLPS</name>
<evidence type="ECO:0000313" key="2">
    <source>
        <dbReference type="Proteomes" id="UP000029843"/>
    </source>
</evidence>
<evidence type="ECO:0000313" key="1">
    <source>
        <dbReference type="EMBL" id="KGJ88364.1"/>
    </source>
</evidence>
<dbReference type="PATRIC" id="fig|28229.4.peg.3546"/>
<sequence length="468" mass="54717">METNAQSTLVLIFQHVDIYYSLLDYYALESKSSTCFKISEYEAVLDHYVVNQIEDKKEKLRINASLSLNNLNDCGLLSFVNNQRGIFAIQSGLLQTIQCLDSKRIRELGQPDLDIIRAQIQTLFRFFKSSDCDLSTKNTETAEHLVSLMDIMQDILAKIAHNVRALDGSSKRLSEVLESHDFNKLVATEQVRSAIDEIIKISKRNIQPTLIFLNEKAMVKDSSAMYMIRKMRQQLESTPFIAQHRNISSIEMKLLSYAEVVRDIRQRLYRYVDMDKAQRVLYNRIEERFNNLHNAAVLTMDAKLKGKLLSSTSTLFEDSRVIRGLHNWSRSNLTSPLFQLPKHNERFVLDEYIRAKLERVEALSSNKRKPSAKRQSAKETLRERKRIRDIQKIMSDFDAKASIEDIYLEIHELLCHRMSDYRLSDIYDALPFIDEKWQLKKTLSKNDITYQQHKLSYMIKRLEEKPNE</sequence>
<gene>
    <name evidence="1" type="ORF">ND2E_4200</name>
</gene>
<comment type="caution">
    <text evidence="1">The sequence shown here is derived from an EMBL/GenBank/DDBJ whole genome shotgun (WGS) entry which is preliminary data.</text>
</comment>
<dbReference type="EMBL" id="JQED01000047">
    <property type="protein sequence ID" value="KGJ88364.1"/>
    <property type="molecule type" value="Genomic_DNA"/>
</dbReference>
<protein>
    <submittedName>
        <fullName evidence="1">Uncharacterized protein</fullName>
    </submittedName>
</protein>
<dbReference type="Proteomes" id="UP000029843">
    <property type="component" value="Unassembled WGS sequence"/>
</dbReference>
<accession>A0A099KC96</accession>